<evidence type="ECO:0000313" key="1">
    <source>
        <dbReference type="EMBL" id="CAI9180667.1"/>
    </source>
</evidence>
<keyword evidence="2" id="KW-1185">Reference proteome</keyword>
<dbReference type="EMBL" id="OX460343">
    <property type="protein sequence ID" value="CAI9180667.1"/>
    <property type="molecule type" value="Genomic_DNA"/>
</dbReference>
<evidence type="ECO:0008006" key="3">
    <source>
        <dbReference type="Google" id="ProtNLM"/>
    </source>
</evidence>
<evidence type="ECO:0000313" key="2">
    <source>
        <dbReference type="Proteomes" id="UP001176941"/>
    </source>
</evidence>
<name>A0ABN9A329_RANTA</name>
<sequence>MPRSSFGLFGINLANQGILFIRALEQVVATAWSSRLRVAFAVLAASELPAQSSPQACVFPLGLVPFPRLLCWGVSGQR</sequence>
<accession>A0ABN9A329</accession>
<protein>
    <recommendedName>
        <fullName evidence="3">Secreted protein</fullName>
    </recommendedName>
</protein>
<gene>
    <name evidence="1" type="ORF">MRATA1EN1_LOCUS29629</name>
</gene>
<dbReference type="Proteomes" id="UP001176941">
    <property type="component" value="Chromosome X"/>
</dbReference>
<reference evidence="1" key="1">
    <citation type="submission" date="2023-04" db="EMBL/GenBank/DDBJ databases">
        <authorList>
            <consortium name="ELIXIR-Norway"/>
        </authorList>
    </citation>
    <scope>NUCLEOTIDE SEQUENCE [LARGE SCALE GENOMIC DNA]</scope>
</reference>
<proteinExistence type="predicted"/>
<organism evidence="1 2">
    <name type="scientific">Rangifer tarandus platyrhynchus</name>
    <name type="common">Svalbard reindeer</name>
    <dbReference type="NCBI Taxonomy" id="3082113"/>
    <lineage>
        <taxon>Eukaryota</taxon>
        <taxon>Metazoa</taxon>
        <taxon>Chordata</taxon>
        <taxon>Craniata</taxon>
        <taxon>Vertebrata</taxon>
        <taxon>Euteleostomi</taxon>
        <taxon>Mammalia</taxon>
        <taxon>Eutheria</taxon>
        <taxon>Laurasiatheria</taxon>
        <taxon>Artiodactyla</taxon>
        <taxon>Ruminantia</taxon>
        <taxon>Pecora</taxon>
        <taxon>Cervidae</taxon>
        <taxon>Odocoileinae</taxon>
        <taxon>Rangifer</taxon>
    </lineage>
</organism>